<dbReference type="PANTHER" id="PTHR33595">
    <property type="entry name" value="VON WILLEBRAND FACTOR A DOMAIN PROTEIN"/>
    <property type="match status" value="1"/>
</dbReference>
<evidence type="ECO:0000313" key="3">
    <source>
        <dbReference type="EMBL" id="KAG5621769.1"/>
    </source>
</evidence>
<dbReference type="Pfam" id="PF25821">
    <property type="entry name" value="DUF7950"/>
    <property type="match status" value="1"/>
</dbReference>
<dbReference type="Proteomes" id="UP000824120">
    <property type="component" value="Chromosome 2"/>
</dbReference>
<dbReference type="OrthoDB" id="1898295at2759"/>
<gene>
    <name evidence="3" type="ORF">H5410_006987</name>
</gene>
<evidence type="ECO:0000256" key="1">
    <source>
        <dbReference type="SAM" id="MobiDB-lite"/>
    </source>
</evidence>
<proteinExistence type="predicted"/>
<sequence>MGVAANRSTPLLSIYWRAHAHTLRRWSVCYWHIHNPYIKFRCIDSGKTPANQYLDIDISSSLKSPPGDTSSAVMDAGNGFPAAKYAGAPHDTTIMNRIMLRFRPIAPKPVAGGSSDGSTPEYNNTELVTKRRAKRKYVRVKKSSKCKSNKEDEANKDGSSLYEDKGAVLTLQLMPESSSGVKNSLENSGSRPFWMNFQKSENSEIFPVGSDQIDRTVEMQKKRVVESWVLVDRMTNALVEGDALGSTDMEKMKNLEADTCPGLISDSLDRVQWVNLAYRRMVDPLEGSGNSPKLVTWLVVKEKILLPNSSAFACTVRILYTKNSETMPCDVWKMEFGGFAWRLDAKAALRLGR</sequence>
<dbReference type="PANTHER" id="PTHR33595:SF29">
    <property type="match status" value="1"/>
</dbReference>
<comment type="caution">
    <text evidence="3">The sequence shown here is derived from an EMBL/GenBank/DDBJ whole genome shotgun (WGS) entry which is preliminary data.</text>
</comment>
<evidence type="ECO:0000313" key="4">
    <source>
        <dbReference type="Proteomes" id="UP000824120"/>
    </source>
</evidence>
<name>A0A9J6ABD2_SOLCO</name>
<dbReference type="EMBL" id="JACXVP010000002">
    <property type="protein sequence ID" value="KAG5621769.1"/>
    <property type="molecule type" value="Genomic_DNA"/>
</dbReference>
<dbReference type="InterPro" id="IPR057710">
    <property type="entry name" value="DUF7950"/>
</dbReference>
<evidence type="ECO:0000259" key="2">
    <source>
        <dbReference type="Pfam" id="PF25821"/>
    </source>
</evidence>
<reference evidence="3 4" key="1">
    <citation type="submission" date="2020-09" db="EMBL/GenBank/DDBJ databases">
        <title>De no assembly of potato wild relative species, Solanum commersonii.</title>
        <authorList>
            <person name="Cho K."/>
        </authorList>
    </citation>
    <scope>NUCLEOTIDE SEQUENCE [LARGE SCALE GENOMIC DNA]</scope>
    <source>
        <strain evidence="3">LZ3.2</strain>
        <tissue evidence="3">Leaf</tissue>
    </source>
</reference>
<accession>A0A9J6ABD2</accession>
<feature type="region of interest" description="Disordered" evidence="1">
    <location>
        <begin position="140"/>
        <end position="159"/>
    </location>
</feature>
<keyword evidence="4" id="KW-1185">Reference proteome</keyword>
<feature type="domain" description="DUF7950" evidence="2">
    <location>
        <begin position="225"/>
        <end position="349"/>
    </location>
</feature>
<dbReference type="AlphaFoldDB" id="A0A9J6ABD2"/>
<organism evidence="3 4">
    <name type="scientific">Solanum commersonii</name>
    <name type="common">Commerson's wild potato</name>
    <name type="synonym">Commerson's nightshade</name>
    <dbReference type="NCBI Taxonomy" id="4109"/>
    <lineage>
        <taxon>Eukaryota</taxon>
        <taxon>Viridiplantae</taxon>
        <taxon>Streptophyta</taxon>
        <taxon>Embryophyta</taxon>
        <taxon>Tracheophyta</taxon>
        <taxon>Spermatophyta</taxon>
        <taxon>Magnoliopsida</taxon>
        <taxon>eudicotyledons</taxon>
        <taxon>Gunneridae</taxon>
        <taxon>Pentapetalae</taxon>
        <taxon>asterids</taxon>
        <taxon>lamiids</taxon>
        <taxon>Solanales</taxon>
        <taxon>Solanaceae</taxon>
        <taxon>Solanoideae</taxon>
        <taxon>Solaneae</taxon>
        <taxon>Solanum</taxon>
    </lineage>
</organism>
<feature type="compositionally biased region" description="Basic and acidic residues" evidence="1">
    <location>
        <begin position="148"/>
        <end position="159"/>
    </location>
</feature>
<protein>
    <recommendedName>
        <fullName evidence="2">DUF7950 domain-containing protein</fullName>
    </recommendedName>
</protein>